<feature type="transmembrane region" description="Helical" evidence="4">
    <location>
        <begin position="751"/>
        <end position="773"/>
    </location>
</feature>
<organism evidence="7 8">
    <name type="scientific">Cymbomonas tetramitiformis</name>
    <dbReference type="NCBI Taxonomy" id="36881"/>
    <lineage>
        <taxon>Eukaryota</taxon>
        <taxon>Viridiplantae</taxon>
        <taxon>Chlorophyta</taxon>
        <taxon>Pyramimonadophyceae</taxon>
        <taxon>Pyramimonadales</taxon>
        <taxon>Pyramimonadaceae</taxon>
        <taxon>Cymbomonas</taxon>
    </lineage>
</organism>
<dbReference type="Proteomes" id="UP001190700">
    <property type="component" value="Unassembled WGS sequence"/>
</dbReference>
<keyword evidence="4" id="KW-1133">Transmembrane helix</keyword>
<dbReference type="PANTHER" id="PTHR47199">
    <property type="entry name" value="PHOTOSYSTEM II STABILITY/ASSEMBLY FACTOR HCF136, CHLOROPLASTIC"/>
    <property type="match status" value="1"/>
</dbReference>
<name>A0AAE0C985_9CHLO</name>
<evidence type="ECO:0000313" key="7">
    <source>
        <dbReference type="EMBL" id="KAK3250128.1"/>
    </source>
</evidence>
<proteinExistence type="predicted"/>
<feature type="signal peptide" evidence="5">
    <location>
        <begin position="1"/>
        <end position="20"/>
    </location>
</feature>
<keyword evidence="5" id="KW-0732">Signal</keyword>
<evidence type="ECO:0000313" key="8">
    <source>
        <dbReference type="Proteomes" id="UP001190700"/>
    </source>
</evidence>
<evidence type="ECO:0000256" key="2">
    <source>
        <dbReference type="ARBA" id="ARBA00023276"/>
    </source>
</evidence>
<feature type="compositionally biased region" description="Low complexity" evidence="3">
    <location>
        <begin position="628"/>
        <end position="642"/>
    </location>
</feature>
<dbReference type="PANTHER" id="PTHR47199:SF2">
    <property type="entry name" value="PHOTOSYSTEM II STABILITY_ASSEMBLY FACTOR HCF136, CHLOROPLASTIC"/>
    <property type="match status" value="1"/>
</dbReference>
<evidence type="ECO:0000256" key="4">
    <source>
        <dbReference type="SAM" id="Phobius"/>
    </source>
</evidence>
<protein>
    <recommendedName>
        <fullName evidence="6">Photosynthesis system II assembly factor Ycf48/Hcf136-like domain-containing protein</fullName>
    </recommendedName>
</protein>
<sequence>MFLLKQVVFLLVATIPSTRSQSWYYLSSITSSRLLDVSFANSSLGWAVGVANTVIRSSDGAESWHELQTGVVSTTVWNSVSFADASTGWLVSSSGHIVVTFDGGNKWNLQHADSAAPLTRVLAWSDTIAFAVGYYGTVLKTIDSGSTWAAPSAAPTGQNLHGLSFPTSDVGWAVGEYGTILRTLDGGATWTLQFSDTGFTGTLEAIAVVATPTAWYGWTVGSEGVVLHTDDGVTWQAQSGCNDPYSHYDLAMYGTAVFIVGQAYGICYTLDGGITFAVEEAPAYGQAVYAVDWLDVDGEDLIGVGESGQIVAYRGSPPPASPPRPSAPPSPFPPSPSPPPPPSPPPTSPTPPSPHTSSPSLCQSPLHPAPRAGIARVGVRWWTIACSPRVIDGTGISVWVWKDPTQATSDPVYLLDARHGILEGHFASTFVGTSWMNMYVDGELQSAVEWDRFSSGAWAFVHLETSGAFSDDLTLMARYSRNAGFMKGRLAELLIWRNLLRESEVAIIASSGFDLAMPNNELIDKFALEEGSGDLLRATLSNDMYAYTFGAPAWSRLEPNLTIGYFIVFGSSTAKPTATFPGHPLLRLHPLLPITTTVPPFPPPPPPSRSCLPPPQPLHPPSPPPPVTSTSTPSASITLTSPCVLPLSAPNPPLFPSTPPPRPSPPPPVPPMPPMPPPVPSPPWPSPPLPSPPPPPPRPPPPKPPPPRPRSTATFSAGMAAASVESEDEEEYQGDNDADGGGSSSGRLEEWAQWLIAACAVSVLSAGTLFFLYRTGALSFATSTRSQTPPPVEDLRGSTDLRKITQTKTSTPPDSTTTAHEAASHLFDDESNENHGVTPVATDRPAVFTRKELEWQYK</sequence>
<gene>
    <name evidence="7" type="ORF">CYMTET_40478</name>
</gene>
<dbReference type="AlphaFoldDB" id="A0AAE0C985"/>
<feature type="compositionally biased region" description="Pro residues" evidence="3">
    <location>
        <begin position="599"/>
        <end position="627"/>
    </location>
</feature>
<feature type="compositionally biased region" description="Pro residues" evidence="3">
    <location>
        <begin position="681"/>
        <end position="709"/>
    </location>
</feature>
<evidence type="ECO:0000256" key="1">
    <source>
        <dbReference type="ARBA" id="ARBA00022531"/>
    </source>
</evidence>
<keyword evidence="1" id="KW-0602">Photosynthesis</keyword>
<keyword evidence="4" id="KW-0472">Membrane</keyword>
<dbReference type="GO" id="GO:0009523">
    <property type="term" value="C:photosystem II"/>
    <property type="evidence" value="ECO:0007669"/>
    <property type="project" value="UniProtKB-KW"/>
</dbReference>
<keyword evidence="2" id="KW-0604">Photosystem II</keyword>
<comment type="caution">
    <text evidence="7">The sequence shown here is derived from an EMBL/GenBank/DDBJ whole genome shotgun (WGS) entry which is preliminary data.</text>
</comment>
<dbReference type="InterPro" id="IPR028203">
    <property type="entry name" value="PSII_CF48-like_dom"/>
</dbReference>
<reference evidence="7 8" key="1">
    <citation type="journal article" date="2015" name="Genome Biol. Evol.">
        <title>Comparative Genomics of a Bacterivorous Green Alga Reveals Evolutionary Causalities and Consequences of Phago-Mixotrophic Mode of Nutrition.</title>
        <authorList>
            <person name="Burns J.A."/>
            <person name="Paasch A."/>
            <person name="Narechania A."/>
            <person name="Kim E."/>
        </authorList>
    </citation>
    <scope>NUCLEOTIDE SEQUENCE [LARGE SCALE GENOMIC DNA]</scope>
    <source>
        <strain evidence="7 8">PLY_AMNH</strain>
    </source>
</reference>
<dbReference type="SUPFAM" id="SSF110296">
    <property type="entry name" value="Oligoxyloglucan reducing end-specific cellobiohydrolase"/>
    <property type="match status" value="1"/>
</dbReference>
<dbReference type="Gene3D" id="2.130.10.10">
    <property type="entry name" value="YVTN repeat-like/Quinoprotein amine dehydrogenase"/>
    <property type="match status" value="1"/>
</dbReference>
<feature type="region of interest" description="Disordered" evidence="3">
    <location>
        <begin position="597"/>
        <end position="667"/>
    </location>
</feature>
<feature type="compositionally biased region" description="Pro residues" evidence="3">
    <location>
        <begin position="316"/>
        <end position="354"/>
    </location>
</feature>
<feature type="compositionally biased region" description="Acidic residues" evidence="3">
    <location>
        <begin position="725"/>
        <end position="738"/>
    </location>
</feature>
<dbReference type="InterPro" id="IPR003882">
    <property type="entry name" value="Pistil_extensin"/>
</dbReference>
<keyword evidence="4" id="KW-0812">Transmembrane</keyword>
<feature type="domain" description="Photosynthesis system II assembly factor Ycf48/Hcf136-like" evidence="6">
    <location>
        <begin position="155"/>
        <end position="236"/>
    </location>
</feature>
<feature type="chain" id="PRO_5042126929" description="Photosynthesis system II assembly factor Ycf48/Hcf136-like domain-containing protein" evidence="5">
    <location>
        <begin position="21"/>
        <end position="858"/>
    </location>
</feature>
<feature type="domain" description="Photosynthesis system II assembly factor Ycf48/Hcf136-like" evidence="6">
    <location>
        <begin position="16"/>
        <end position="150"/>
    </location>
</feature>
<keyword evidence="8" id="KW-1185">Reference proteome</keyword>
<dbReference type="EMBL" id="LGRX02026898">
    <property type="protein sequence ID" value="KAK3250128.1"/>
    <property type="molecule type" value="Genomic_DNA"/>
</dbReference>
<feature type="region of interest" description="Disordered" evidence="3">
    <location>
        <begin position="312"/>
        <end position="365"/>
    </location>
</feature>
<evidence type="ECO:0000256" key="3">
    <source>
        <dbReference type="SAM" id="MobiDB-lite"/>
    </source>
</evidence>
<dbReference type="GO" id="GO:0015979">
    <property type="term" value="P:photosynthesis"/>
    <property type="evidence" value="ECO:0007669"/>
    <property type="project" value="UniProtKB-KW"/>
</dbReference>
<feature type="region of interest" description="Disordered" evidence="3">
    <location>
        <begin position="681"/>
        <end position="746"/>
    </location>
</feature>
<evidence type="ECO:0000256" key="5">
    <source>
        <dbReference type="SAM" id="SignalP"/>
    </source>
</evidence>
<accession>A0AAE0C985</accession>
<dbReference type="PRINTS" id="PR01218">
    <property type="entry name" value="PSTLEXTENSIN"/>
</dbReference>
<evidence type="ECO:0000259" key="6">
    <source>
        <dbReference type="Pfam" id="PF14870"/>
    </source>
</evidence>
<feature type="compositionally biased region" description="Pro residues" evidence="3">
    <location>
        <begin position="649"/>
        <end position="667"/>
    </location>
</feature>
<dbReference type="Pfam" id="PF14870">
    <property type="entry name" value="PSII_BNR"/>
    <property type="match status" value="2"/>
</dbReference>
<dbReference type="InterPro" id="IPR015943">
    <property type="entry name" value="WD40/YVTN_repeat-like_dom_sf"/>
</dbReference>